<dbReference type="GO" id="GO:0006685">
    <property type="term" value="P:sphingomyelin catabolic process"/>
    <property type="evidence" value="ECO:0007669"/>
    <property type="project" value="TreeGrafter"/>
</dbReference>
<protein>
    <recommendedName>
        <fullName evidence="3">Sphingomyelin phosphodiesterase C-terminal domain-containing protein</fullName>
    </recommendedName>
</protein>
<dbReference type="EMBL" id="BTRK01000001">
    <property type="protein sequence ID" value="GMR31698.1"/>
    <property type="molecule type" value="Genomic_DNA"/>
</dbReference>
<evidence type="ECO:0000313" key="5">
    <source>
        <dbReference type="Proteomes" id="UP001328107"/>
    </source>
</evidence>
<dbReference type="InterPro" id="IPR045473">
    <property type="entry name" value="ASM_C"/>
</dbReference>
<evidence type="ECO:0000313" key="4">
    <source>
        <dbReference type="EMBL" id="GMR31698.1"/>
    </source>
</evidence>
<sequence length="101" mass="11695">LDAETYTTDLDEANAKDQEPQWFLEYTTKDAYGLPDLSPSSWADLIDRLAVDDDLFTKFHRFFFRSSHEANCVNEPDCRKEYVCALRAAKSYEEDHFCAGL</sequence>
<comment type="caution">
    <text evidence="4">The sequence shown here is derived from an EMBL/GenBank/DDBJ whole genome shotgun (WGS) entry which is preliminary data.</text>
</comment>
<accession>A0AAN5C017</accession>
<dbReference type="GO" id="GO:0016020">
    <property type="term" value="C:membrane"/>
    <property type="evidence" value="ECO:0007669"/>
    <property type="project" value="GOC"/>
</dbReference>
<evidence type="ECO:0000256" key="1">
    <source>
        <dbReference type="ARBA" id="ARBA00022801"/>
    </source>
</evidence>
<dbReference type="PANTHER" id="PTHR10340">
    <property type="entry name" value="SPHINGOMYELIN PHOSPHODIESTERASE"/>
    <property type="match status" value="1"/>
</dbReference>
<name>A0AAN5C017_9BILA</name>
<keyword evidence="1" id="KW-0378">Hydrolase</keyword>
<dbReference type="Pfam" id="PF19272">
    <property type="entry name" value="ASMase_C"/>
    <property type="match status" value="1"/>
</dbReference>
<dbReference type="GO" id="GO:0005764">
    <property type="term" value="C:lysosome"/>
    <property type="evidence" value="ECO:0007669"/>
    <property type="project" value="TreeGrafter"/>
</dbReference>
<dbReference type="GO" id="GO:0046513">
    <property type="term" value="P:ceramide biosynthetic process"/>
    <property type="evidence" value="ECO:0007669"/>
    <property type="project" value="TreeGrafter"/>
</dbReference>
<feature type="domain" description="Sphingomyelin phosphodiesterase C-terminal" evidence="3">
    <location>
        <begin position="2"/>
        <end position="88"/>
    </location>
</feature>
<dbReference type="GO" id="GO:0061750">
    <property type="term" value="F:acid sphingomyelin phosphodiesterase activity"/>
    <property type="evidence" value="ECO:0007669"/>
    <property type="project" value="TreeGrafter"/>
</dbReference>
<feature type="non-terminal residue" evidence="4">
    <location>
        <position position="1"/>
    </location>
</feature>
<dbReference type="AlphaFoldDB" id="A0AAN5C017"/>
<dbReference type="Proteomes" id="UP001328107">
    <property type="component" value="Unassembled WGS sequence"/>
</dbReference>
<evidence type="ECO:0000256" key="2">
    <source>
        <dbReference type="ARBA" id="ARBA00023180"/>
    </source>
</evidence>
<proteinExistence type="predicted"/>
<reference evidence="5" key="1">
    <citation type="submission" date="2022-10" db="EMBL/GenBank/DDBJ databases">
        <title>Genome assembly of Pristionchus species.</title>
        <authorList>
            <person name="Yoshida K."/>
            <person name="Sommer R.J."/>
        </authorList>
    </citation>
    <scope>NUCLEOTIDE SEQUENCE [LARGE SCALE GENOMIC DNA]</scope>
    <source>
        <strain evidence="5">RS5460</strain>
    </source>
</reference>
<dbReference type="PANTHER" id="PTHR10340:SF54">
    <property type="entry name" value="SPHINGOMYELIN PHOSPHODIESTERASE 2"/>
    <property type="match status" value="1"/>
</dbReference>
<keyword evidence="5" id="KW-1185">Reference proteome</keyword>
<gene>
    <name evidence="4" type="ORF">PMAYCL1PPCAC_01893</name>
</gene>
<dbReference type="GO" id="GO:0005615">
    <property type="term" value="C:extracellular space"/>
    <property type="evidence" value="ECO:0007669"/>
    <property type="project" value="TreeGrafter"/>
</dbReference>
<keyword evidence="2" id="KW-0325">Glycoprotein</keyword>
<organism evidence="4 5">
    <name type="scientific">Pristionchus mayeri</name>
    <dbReference type="NCBI Taxonomy" id="1317129"/>
    <lineage>
        <taxon>Eukaryota</taxon>
        <taxon>Metazoa</taxon>
        <taxon>Ecdysozoa</taxon>
        <taxon>Nematoda</taxon>
        <taxon>Chromadorea</taxon>
        <taxon>Rhabditida</taxon>
        <taxon>Rhabditina</taxon>
        <taxon>Diplogasteromorpha</taxon>
        <taxon>Diplogasteroidea</taxon>
        <taxon>Neodiplogasteridae</taxon>
        <taxon>Pristionchus</taxon>
    </lineage>
</organism>
<evidence type="ECO:0000259" key="3">
    <source>
        <dbReference type="Pfam" id="PF19272"/>
    </source>
</evidence>